<reference evidence="2 3" key="1">
    <citation type="submission" date="2014-02" db="EMBL/GenBank/DDBJ databases">
        <title>The genome sequence of the entomopathogenic fungus Metarhizium robertsii ARSEF 2575.</title>
        <authorList>
            <person name="Giuliano Garisto Donzelli B."/>
            <person name="Roe B.A."/>
            <person name="Macmil S.L."/>
            <person name="Krasnoff S.B."/>
            <person name="Gibson D.M."/>
        </authorList>
    </citation>
    <scope>NUCLEOTIDE SEQUENCE [LARGE SCALE GENOMIC DNA]</scope>
    <source>
        <strain evidence="2 3">ARSEF 2575</strain>
    </source>
</reference>
<organism evidence="2 3">
    <name type="scientific">Metarhizium robertsii</name>
    <dbReference type="NCBI Taxonomy" id="568076"/>
    <lineage>
        <taxon>Eukaryota</taxon>
        <taxon>Fungi</taxon>
        <taxon>Dikarya</taxon>
        <taxon>Ascomycota</taxon>
        <taxon>Pezizomycotina</taxon>
        <taxon>Sordariomycetes</taxon>
        <taxon>Hypocreomycetidae</taxon>
        <taxon>Hypocreales</taxon>
        <taxon>Clavicipitaceae</taxon>
        <taxon>Metarhizium</taxon>
    </lineage>
</organism>
<dbReference type="Pfam" id="PF10311">
    <property type="entry name" value="Ilm1"/>
    <property type="match status" value="1"/>
</dbReference>
<protein>
    <submittedName>
        <fullName evidence="2">Increased loss of mitochondrial DNA protein 1</fullName>
    </submittedName>
</protein>
<dbReference type="Proteomes" id="UP000030151">
    <property type="component" value="Unassembled WGS sequence"/>
</dbReference>
<dbReference type="PANTHER" id="PTHR28029:SF1">
    <property type="entry name" value="PROTEIN ILM1"/>
    <property type="match status" value="1"/>
</dbReference>
<gene>
    <name evidence="2" type="ORF">X797_007948</name>
</gene>
<comment type="caution">
    <text evidence="2">The sequence shown here is derived from an EMBL/GenBank/DDBJ whole genome shotgun (WGS) entry which is preliminary data.</text>
</comment>
<dbReference type="EMBL" id="JELW01000022">
    <property type="protein sequence ID" value="EXU98950.1"/>
    <property type="molecule type" value="Genomic_DNA"/>
</dbReference>
<dbReference type="OrthoDB" id="5299849at2759"/>
<keyword evidence="1" id="KW-0472">Membrane</keyword>
<evidence type="ECO:0000256" key="1">
    <source>
        <dbReference type="SAM" id="Phobius"/>
    </source>
</evidence>
<dbReference type="PANTHER" id="PTHR28029">
    <property type="entry name" value="PROTEIN ILM1"/>
    <property type="match status" value="1"/>
</dbReference>
<feature type="transmembrane region" description="Helical" evidence="1">
    <location>
        <begin position="6"/>
        <end position="25"/>
    </location>
</feature>
<evidence type="ECO:0000313" key="2">
    <source>
        <dbReference type="EMBL" id="EXU98950.1"/>
    </source>
</evidence>
<feature type="transmembrane region" description="Helical" evidence="1">
    <location>
        <begin position="164"/>
        <end position="183"/>
    </location>
</feature>
<proteinExistence type="predicted"/>
<dbReference type="eggNOG" id="ENOG502RZTE">
    <property type="taxonomic scope" value="Eukaryota"/>
</dbReference>
<dbReference type="AlphaFoldDB" id="A0A0A1USR2"/>
<accession>A0A0A1USR2</accession>
<keyword evidence="1" id="KW-1133">Transmembrane helix</keyword>
<name>A0A0A1USR2_9HYPO</name>
<feature type="transmembrane region" description="Helical" evidence="1">
    <location>
        <begin position="59"/>
        <end position="79"/>
    </location>
</feature>
<sequence length="207" mass="23010">MALITSQTLITSISLFHITLGFFFLTNPSTINDQILVQVLGQSMGIPFARGFDTQSHTLSFLAVVLAFFGFSDLLSLGMPEELGSLYYWGTQGTLSRQPYSHQGVANGFPAPMRAFLSMTLTFYTYTFGPSSPLYGGATHRTRGGYNASYSAASWGGDGLKNRVFFTFVFIEMIAWFWVWVTLREEKAGVVERMRTGAAAKRRTNEE</sequence>
<dbReference type="HOGENOM" id="CLU_113779_0_0_1"/>
<dbReference type="InterPro" id="IPR018815">
    <property type="entry name" value="Incr_loss_mito_DNA_1"/>
</dbReference>
<evidence type="ECO:0000313" key="3">
    <source>
        <dbReference type="Proteomes" id="UP000030151"/>
    </source>
</evidence>
<keyword evidence="1" id="KW-0812">Transmembrane</keyword>